<evidence type="ECO:0000256" key="1">
    <source>
        <dbReference type="ARBA" id="ARBA00004141"/>
    </source>
</evidence>
<feature type="transmembrane region" description="Helical" evidence="6">
    <location>
        <begin position="339"/>
        <end position="356"/>
    </location>
</feature>
<dbReference type="RefSeq" id="WP_132296160.1">
    <property type="nucleotide sequence ID" value="NZ_SMFU01000012.1"/>
</dbReference>
<feature type="transmembrane region" description="Helical" evidence="6">
    <location>
        <begin position="75"/>
        <end position="93"/>
    </location>
</feature>
<evidence type="ECO:0000256" key="4">
    <source>
        <dbReference type="ARBA" id="ARBA00022989"/>
    </source>
</evidence>
<feature type="transmembrane region" description="Helical" evidence="6">
    <location>
        <begin position="138"/>
        <end position="154"/>
    </location>
</feature>
<feature type="transmembrane region" description="Helical" evidence="6">
    <location>
        <begin position="385"/>
        <end position="403"/>
    </location>
</feature>
<evidence type="ECO:0000256" key="5">
    <source>
        <dbReference type="ARBA" id="ARBA00023136"/>
    </source>
</evidence>
<protein>
    <submittedName>
        <fullName evidence="8">Sodium-dependent dicarboxylate transporter 2/3/5</fullName>
    </submittedName>
</protein>
<dbReference type="AlphaFoldDB" id="A0A4R1G7H2"/>
<dbReference type="InterPro" id="IPR031312">
    <property type="entry name" value="Na/sul_symport_CS"/>
</dbReference>
<dbReference type="PROSITE" id="PS01271">
    <property type="entry name" value="NA_SULFATE"/>
    <property type="match status" value="1"/>
</dbReference>
<feature type="transmembrane region" description="Helical" evidence="6">
    <location>
        <begin position="244"/>
        <end position="264"/>
    </location>
</feature>
<comment type="subcellular location">
    <subcellularLocation>
        <location evidence="1">Membrane</location>
        <topology evidence="1">Multi-pass membrane protein</topology>
    </subcellularLocation>
</comment>
<accession>A0A4R1G7H2</accession>
<dbReference type="PANTHER" id="PTHR10283:SF82">
    <property type="entry name" value="SOLUTE CARRIER FAMILY 13 MEMBER 2"/>
    <property type="match status" value="1"/>
</dbReference>
<keyword evidence="4 6" id="KW-1133">Transmembrane helix</keyword>
<keyword evidence="5 6" id="KW-0472">Membrane</keyword>
<feature type="transmembrane region" description="Helical" evidence="6">
    <location>
        <begin position="276"/>
        <end position="294"/>
    </location>
</feature>
<gene>
    <name evidence="8" type="ORF">CLV83_3768</name>
</gene>
<dbReference type="OrthoDB" id="9766267at2"/>
<evidence type="ECO:0000256" key="3">
    <source>
        <dbReference type="ARBA" id="ARBA00022692"/>
    </source>
</evidence>
<keyword evidence="3 6" id="KW-0812">Transmembrane</keyword>
<feature type="transmembrane region" description="Helical" evidence="6">
    <location>
        <begin position="301"/>
        <end position="319"/>
    </location>
</feature>
<sequence>MPGSKITFLIAVLVAAAIYFLTPFDPALRTGLAVLALVAILWMTETFHITVTALLIPVLAVLTGIFSTADALKNFANPIIFLFLGGFALAAALNEQGLDRYISTHVLRIARGRLGAAAMLLFLTAAGLSMWISNTATTAMMLPLVLGLLKQLPYEGNKRTYWFILLGLAYSASIGGIGTMVGSPPNAIAAAAVGLTFLDWLKIGLPIVIVAFPLMILILWLVMRPDLNHHFEQAEDHEKLSGSQWATLGVFGLTVCLWLFSSPISKLVGVTKGFDALVAVFAILMLCMLKLVTWKAVEKSADWGVLLLFGGGLTLSAMLKETGTSLYLANSISDMLHGAPMVLFILVVAAFVVMLTEIASNTASSALLVPIFVGIAGAMGMPEVVMAMVIAVAASCAFMLPVATPPNAIVYGSGAVPQSQMMRAGVVLNAVMTFVITGAAMMML</sequence>
<evidence type="ECO:0000256" key="6">
    <source>
        <dbReference type="SAM" id="Phobius"/>
    </source>
</evidence>
<feature type="domain" description="Citrate transporter-like" evidence="7">
    <location>
        <begin position="40"/>
        <end position="391"/>
    </location>
</feature>
<comment type="caution">
    <text evidence="8">The sequence shown here is derived from an EMBL/GenBank/DDBJ whole genome shotgun (WGS) entry which is preliminary data.</text>
</comment>
<evidence type="ECO:0000259" key="7">
    <source>
        <dbReference type="Pfam" id="PF03600"/>
    </source>
</evidence>
<evidence type="ECO:0000313" key="8">
    <source>
        <dbReference type="EMBL" id="TCK03498.1"/>
    </source>
</evidence>
<proteinExistence type="predicted"/>
<name>A0A4R1G7H2_9GAMM</name>
<dbReference type="EMBL" id="SMFU01000012">
    <property type="protein sequence ID" value="TCK03498.1"/>
    <property type="molecule type" value="Genomic_DNA"/>
</dbReference>
<keyword evidence="9" id="KW-1185">Reference proteome</keyword>
<evidence type="ECO:0000313" key="9">
    <source>
        <dbReference type="Proteomes" id="UP000294546"/>
    </source>
</evidence>
<reference evidence="8 9" key="1">
    <citation type="submission" date="2019-03" db="EMBL/GenBank/DDBJ databases">
        <title>Genomic Encyclopedia of Archaeal and Bacterial Type Strains, Phase II (KMG-II): from individual species to whole genera.</title>
        <authorList>
            <person name="Goeker M."/>
        </authorList>
    </citation>
    <scope>NUCLEOTIDE SEQUENCE [LARGE SCALE GENOMIC DNA]</scope>
    <source>
        <strain evidence="8 9">DSM 27697</strain>
    </source>
</reference>
<dbReference type="InterPro" id="IPR001898">
    <property type="entry name" value="SLC13A/DASS"/>
</dbReference>
<feature type="transmembrane region" description="Helical" evidence="6">
    <location>
        <begin position="363"/>
        <end position="379"/>
    </location>
</feature>
<dbReference type="GO" id="GO:0005886">
    <property type="term" value="C:plasma membrane"/>
    <property type="evidence" value="ECO:0007669"/>
    <property type="project" value="TreeGrafter"/>
</dbReference>
<keyword evidence="2" id="KW-0813">Transport</keyword>
<feature type="transmembrane region" description="Helical" evidence="6">
    <location>
        <begin position="203"/>
        <end position="223"/>
    </location>
</feature>
<dbReference type="CDD" id="cd01115">
    <property type="entry name" value="SLC13_permease"/>
    <property type="match status" value="1"/>
</dbReference>
<evidence type="ECO:0000256" key="2">
    <source>
        <dbReference type="ARBA" id="ARBA00022448"/>
    </source>
</evidence>
<dbReference type="PANTHER" id="PTHR10283">
    <property type="entry name" value="SOLUTE CARRIER FAMILY 13 MEMBER"/>
    <property type="match status" value="1"/>
</dbReference>
<dbReference type="NCBIfam" id="TIGR00785">
    <property type="entry name" value="dass"/>
    <property type="match status" value="1"/>
</dbReference>
<dbReference type="GO" id="GO:0015141">
    <property type="term" value="F:succinate transmembrane transporter activity"/>
    <property type="evidence" value="ECO:0007669"/>
    <property type="project" value="UniProtKB-ARBA"/>
</dbReference>
<organism evidence="8 9">
    <name type="scientific">Marinobacterium mangrovicola</name>
    <dbReference type="NCBI Taxonomy" id="1476959"/>
    <lineage>
        <taxon>Bacteria</taxon>
        <taxon>Pseudomonadati</taxon>
        <taxon>Pseudomonadota</taxon>
        <taxon>Gammaproteobacteria</taxon>
        <taxon>Oceanospirillales</taxon>
        <taxon>Oceanospirillaceae</taxon>
        <taxon>Marinobacterium</taxon>
    </lineage>
</organism>
<feature type="transmembrane region" description="Helical" evidence="6">
    <location>
        <begin position="161"/>
        <end position="183"/>
    </location>
</feature>
<dbReference type="InterPro" id="IPR004680">
    <property type="entry name" value="Cit_transptr-like_dom"/>
</dbReference>
<dbReference type="Proteomes" id="UP000294546">
    <property type="component" value="Unassembled WGS sequence"/>
</dbReference>
<feature type="transmembrane region" description="Helical" evidence="6">
    <location>
        <begin position="424"/>
        <end position="443"/>
    </location>
</feature>
<dbReference type="Pfam" id="PF03600">
    <property type="entry name" value="CitMHS"/>
    <property type="match status" value="1"/>
</dbReference>